<evidence type="ECO:0000256" key="1">
    <source>
        <dbReference type="SAM" id="MobiDB-lite"/>
    </source>
</evidence>
<dbReference type="EMBL" id="CAKOGL010000028">
    <property type="protein sequence ID" value="CAH2105686.1"/>
    <property type="molecule type" value="Genomic_DNA"/>
</dbReference>
<protein>
    <submittedName>
        <fullName evidence="2">Uncharacterized protein</fullName>
    </submittedName>
</protein>
<evidence type="ECO:0000313" key="3">
    <source>
        <dbReference type="Proteomes" id="UP001153954"/>
    </source>
</evidence>
<feature type="region of interest" description="Disordered" evidence="1">
    <location>
        <begin position="1"/>
        <end position="45"/>
    </location>
</feature>
<sequence>MNSPCFASSPYVFHPRSDSSATETDDSTDSGCEKTVGGGVRTKYSDPKRRTINKVSKKILKAIERLTCNIKRNSKTKKLRANEKKNEAKGW</sequence>
<keyword evidence="3" id="KW-1185">Reference proteome</keyword>
<comment type="caution">
    <text evidence="2">The sequence shown here is derived from an EMBL/GenBank/DDBJ whole genome shotgun (WGS) entry which is preliminary data.</text>
</comment>
<proteinExistence type="predicted"/>
<gene>
    <name evidence="2" type="ORF">EEDITHA_LOCUS19914</name>
</gene>
<reference evidence="2" key="1">
    <citation type="submission" date="2022-03" db="EMBL/GenBank/DDBJ databases">
        <authorList>
            <person name="Tunstrom K."/>
        </authorList>
    </citation>
    <scope>NUCLEOTIDE SEQUENCE</scope>
</reference>
<evidence type="ECO:0000313" key="2">
    <source>
        <dbReference type="EMBL" id="CAH2105686.1"/>
    </source>
</evidence>
<name>A0AAU9V182_EUPED</name>
<accession>A0AAU9V182</accession>
<dbReference type="AlphaFoldDB" id="A0AAU9V182"/>
<organism evidence="2 3">
    <name type="scientific">Euphydryas editha</name>
    <name type="common">Edith's checkerspot</name>
    <dbReference type="NCBI Taxonomy" id="104508"/>
    <lineage>
        <taxon>Eukaryota</taxon>
        <taxon>Metazoa</taxon>
        <taxon>Ecdysozoa</taxon>
        <taxon>Arthropoda</taxon>
        <taxon>Hexapoda</taxon>
        <taxon>Insecta</taxon>
        <taxon>Pterygota</taxon>
        <taxon>Neoptera</taxon>
        <taxon>Endopterygota</taxon>
        <taxon>Lepidoptera</taxon>
        <taxon>Glossata</taxon>
        <taxon>Ditrysia</taxon>
        <taxon>Papilionoidea</taxon>
        <taxon>Nymphalidae</taxon>
        <taxon>Nymphalinae</taxon>
        <taxon>Euphydryas</taxon>
    </lineage>
</organism>
<dbReference type="Proteomes" id="UP001153954">
    <property type="component" value="Unassembled WGS sequence"/>
</dbReference>